<proteinExistence type="predicted"/>
<dbReference type="InterPro" id="IPR054363">
    <property type="entry name" value="GH95_cat"/>
</dbReference>
<dbReference type="PIRSF" id="PIRSF007663">
    <property type="entry name" value="UCP007663"/>
    <property type="match status" value="1"/>
</dbReference>
<dbReference type="Pfam" id="PF22124">
    <property type="entry name" value="Glyco_hydro_95_cat"/>
    <property type="match status" value="1"/>
</dbReference>
<reference evidence="5" key="1">
    <citation type="journal article" date="2019" name="Int. J. Syst. Evol. Microbiol.">
        <title>The Global Catalogue of Microorganisms (GCM) 10K type strain sequencing project: providing services to taxonomists for standard genome sequencing and annotation.</title>
        <authorList>
            <consortium name="The Broad Institute Genomics Platform"/>
            <consortium name="The Broad Institute Genome Sequencing Center for Infectious Disease"/>
            <person name="Wu L."/>
            <person name="Ma J."/>
        </authorList>
    </citation>
    <scope>NUCLEOTIDE SEQUENCE [LARGE SCALE GENOMIC DNA]</scope>
    <source>
        <strain evidence="5">CCUG 53762</strain>
    </source>
</reference>
<feature type="domain" description="Alpha fucosidase A-like C-terminal" evidence="2">
    <location>
        <begin position="747"/>
        <end position="866"/>
    </location>
</feature>
<dbReference type="GO" id="GO:0016787">
    <property type="term" value="F:hydrolase activity"/>
    <property type="evidence" value="ECO:0007669"/>
    <property type="project" value="UniProtKB-KW"/>
</dbReference>
<keyword evidence="5" id="KW-1185">Reference proteome</keyword>
<dbReference type="EMBL" id="JBHUDG010000001">
    <property type="protein sequence ID" value="MFD1628298.1"/>
    <property type="molecule type" value="Genomic_DNA"/>
</dbReference>
<dbReference type="SUPFAM" id="SSF48208">
    <property type="entry name" value="Six-hairpin glycosidases"/>
    <property type="match status" value="1"/>
</dbReference>
<feature type="domain" description="Glycosyl hydrolase family 95 catalytic" evidence="3">
    <location>
        <begin position="308"/>
        <end position="745"/>
    </location>
</feature>
<evidence type="ECO:0000313" key="5">
    <source>
        <dbReference type="Proteomes" id="UP001597118"/>
    </source>
</evidence>
<dbReference type="InterPro" id="IPR016518">
    <property type="entry name" value="Alpha-L-fucosidase"/>
</dbReference>
<dbReference type="InterPro" id="IPR049053">
    <property type="entry name" value="AFCA-like_C"/>
</dbReference>
<dbReference type="Pfam" id="PF21307">
    <property type="entry name" value="Glyco_hydro_95_C"/>
    <property type="match status" value="1"/>
</dbReference>
<evidence type="ECO:0000313" key="4">
    <source>
        <dbReference type="EMBL" id="MFD1628298.1"/>
    </source>
</evidence>
<dbReference type="PANTHER" id="PTHR31084">
    <property type="entry name" value="ALPHA-L-FUCOSIDASE 2"/>
    <property type="match status" value="1"/>
</dbReference>
<dbReference type="InterPro" id="IPR008928">
    <property type="entry name" value="6-hairpin_glycosidase_sf"/>
</dbReference>
<dbReference type="InterPro" id="IPR012341">
    <property type="entry name" value="6hp_glycosidase-like_sf"/>
</dbReference>
<dbReference type="InterPro" id="IPR027414">
    <property type="entry name" value="GH95_N_dom"/>
</dbReference>
<evidence type="ECO:0000259" key="1">
    <source>
        <dbReference type="Pfam" id="PF14498"/>
    </source>
</evidence>
<feature type="domain" description="Glycosyl hydrolase family 95 N-terminal" evidence="1">
    <location>
        <begin position="32"/>
        <end position="279"/>
    </location>
</feature>
<dbReference type="Pfam" id="PF14498">
    <property type="entry name" value="Glyco_hyd_65N_2"/>
    <property type="match status" value="1"/>
</dbReference>
<evidence type="ECO:0000259" key="2">
    <source>
        <dbReference type="Pfam" id="PF21307"/>
    </source>
</evidence>
<dbReference type="Gene3D" id="1.50.10.10">
    <property type="match status" value="1"/>
</dbReference>
<protein>
    <submittedName>
        <fullName evidence="4">Glycoside hydrolase N-terminal domain-containing protein</fullName>
    </submittedName>
</protein>
<organism evidence="4 5">
    <name type="scientific">Pseudopedobacter beijingensis</name>
    <dbReference type="NCBI Taxonomy" id="1207056"/>
    <lineage>
        <taxon>Bacteria</taxon>
        <taxon>Pseudomonadati</taxon>
        <taxon>Bacteroidota</taxon>
        <taxon>Sphingobacteriia</taxon>
        <taxon>Sphingobacteriales</taxon>
        <taxon>Sphingobacteriaceae</taxon>
        <taxon>Pseudopedobacter</taxon>
    </lineage>
</organism>
<gene>
    <name evidence="4" type="ORF">ACFSAH_00335</name>
</gene>
<dbReference type="Gene3D" id="2.60.40.1180">
    <property type="entry name" value="Golgi alpha-mannosidase II"/>
    <property type="match status" value="1"/>
</dbReference>
<name>A0ABW4I7T2_9SPHI</name>
<comment type="caution">
    <text evidence="4">The sequence shown here is derived from an EMBL/GenBank/DDBJ whole genome shotgun (WGS) entry which is preliminary data.</text>
</comment>
<dbReference type="RefSeq" id="WP_379660685.1">
    <property type="nucleotide sequence ID" value="NZ_JBHUDG010000001.1"/>
</dbReference>
<accession>A0ABW4I7T2</accession>
<dbReference type="InterPro" id="IPR013780">
    <property type="entry name" value="Glyco_hydro_b"/>
</dbReference>
<dbReference type="Proteomes" id="UP001597118">
    <property type="component" value="Unassembled WGS sequence"/>
</dbReference>
<keyword evidence="4" id="KW-0378">Hydrolase</keyword>
<sequence>MMMNRYIYLLTLFVIANLAGFAQSKSDPNLVLWYKEPSKIWEEALPIGNGFQGAMVFGGVGKERFQLNNGTLWSGFPNPGNNPKGPAALPQVRKAIDDGDYAKAAEIWKKNNQGPYSARYLTMADLYLDFNHKDSDVQAYKRSLDLNSAVHTVTYKVGGVTYKRETLMSNPDKVMAIRLTADKKNALSFTTDLISKLKYKTNAVGQNALILKGKAPKHVAHRPTEPEQIIYDENGEGMTFEVHLKVLNEGGTVKTLGNKITVQNANAVTIYLSSGTSFNGFDKSPTIAGKNPSIEASANLTAAVGKKYDVMKQAHIADYSKLFNRVVLKLGNRPDLANLPTNIRLSRQGQKGNDQGLQVLYFQFGRYLMISSSRPGSQATNLQGLWNDHVQPPWGSNYTVNINTEMNYWLAENTNLSELHYPLFDFLERLAVNGKETAKINYNINKGWVLHHNTDIWAKTSPTGGYDWDPKGSPRWSAWPMGGAWLSTHLYDHYLFTGDKKFLKEKAYPLMKGAAEFLLAWLIPDQSGYLITNPSTSPENTFTINKKQYEISKGTTMDLGIMLELFNACIQSAKALDTDANFVKQLEAAKAKLYPYQIGKYGQLQEWFFDLDDPKDTHRHISHLYGLYPGNQITLETTPELAAAAKQSLIHRGDVSTGWSMAWKINWWARLQDGNHALKILKDGLTLIDPAKTAEGDGKHSAGVNQQLTNVQMSGGGTYPNLLDAHPPFQIDGNFGATAGIIEMLLQSHNGSLHLLPALPDEWREGIVKGIKGRGNFTVDMEWKQNKLVKSVILANQGGVCRVKSFQPIQVVGVSDPERKGEGINPLLPRVQELKFTNVTNVKLLDLKVDKTYEIEFMTEKGKTYTVVPL</sequence>
<evidence type="ECO:0000259" key="3">
    <source>
        <dbReference type="Pfam" id="PF22124"/>
    </source>
</evidence>
<dbReference type="Gene3D" id="2.70.98.50">
    <property type="entry name" value="putative glycoside hydrolase family protein from bacillus halodurans"/>
    <property type="match status" value="1"/>
</dbReference>
<dbReference type="PANTHER" id="PTHR31084:SF0">
    <property type="entry name" value="ALPHA-L-FUCOSIDASE 2"/>
    <property type="match status" value="1"/>
</dbReference>